<gene>
    <name evidence="1" type="ORF">ACOLOM_LOCUS7936</name>
</gene>
<dbReference type="Proteomes" id="UP000789525">
    <property type="component" value="Unassembled WGS sequence"/>
</dbReference>
<comment type="caution">
    <text evidence="1">The sequence shown here is derived from an EMBL/GenBank/DDBJ whole genome shotgun (WGS) entry which is preliminary data.</text>
</comment>
<reference evidence="1" key="1">
    <citation type="submission" date="2021-06" db="EMBL/GenBank/DDBJ databases">
        <authorList>
            <person name="Kallberg Y."/>
            <person name="Tangrot J."/>
            <person name="Rosling A."/>
        </authorList>
    </citation>
    <scope>NUCLEOTIDE SEQUENCE</scope>
    <source>
        <strain evidence="1">CL356</strain>
    </source>
</reference>
<protein>
    <submittedName>
        <fullName evidence="1">7324_t:CDS:1</fullName>
    </submittedName>
</protein>
<keyword evidence="2" id="KW-1185">Reference proteome</keyword>
<proteinExistence type="predicted"/>
<accession>A0ACA9N848</accession>
<name>A0ACA9N848_9GLOM</name>
<organism evidence="1 2">
    <name type="scientific">Acaulospora colombiana</name>
    <dbReference type="NCBI Taxonomy" id="27376"/>
    <lineage>
        <taxon>Eukaryota</taxon>
        <taxon>Fungi</taxon>
        <taxon>Fungi incertae sedis</taxon>
        <taxon>Mucoromycota</taxon>
        <taxon>Glomeromycotina</taxon>
        <taxon>Glomeromycetes</taxon>
        <taxon>Diversisporales</taxon>
        <taxon>Acaulosporaceae</taxon>
        <taxon>Acaulospora</taxon>
    </lineage>
</organism>
<evidence type="ECO:0000313" key="2">
    <source>
        <dbReference type="Proteomes" id="UP000789525"/>
    </source>
</evidence>
<sequence>MRKYEAKNSLETATGRGLVCILAVNRRAQTCLRVGDKLGQESPKTMEGLLTSIESNGTPSSRRGTISLLVSYWNQTGRRSVKGGGRGVQARDEWYSSSRKMQIEYIDTYDTRKVQLCPNLSPYKNYGSLKTRSADHTNELPGKEELCLVGLSRFCLSTHYRLEAKNRLPIVRQVHRWATHPDSKYRLTEPEFVVWVIGGVSGPTLSLEKAMNVNNIKKYETQNNLEIVVGRVLVMRLSGFFEAGNEGAVKFMRTTCRPSKLRHYRRTTPIPKSV</sequence>
<evidence type="ECO:0000313" key="1">
    <source>
        <dbReference type="EMBL" id="CAG8640930.1"/>
    </source>
</evidence>
<dbReference type="EMBL" id="CAJVPT010019415">
    <property type="protein sequence ID" value="CAG8640930.1"/>
    <property type="molecule type" value="Genomic_DNA"/>
</dbReference>